<name>A0AAV4GH69_9GAST</name>
<gene>
    <name evidence="2" type="ORF">ElyMa_004158000</name>
</gene>
<comment type="caution">
    <text evidence="2">The sequence shown here is derived from an EMBL/GenBank/DDBJ whole genome shotgun (WGS) entry which is preliminary data.</text>
</comment>
<feature type="compositionally biased region" description="Pro residues" evidence="1">
    <location>
        <begin position="183"/>
        <end position="192"/>
    </location>
</feature>
<proteinExistence type="predicted"/>
<dbReference type="Proteomes" id="UP000762676">
    <property type="component" value="Unassembled WGS sequence"/>
</dbReference>
<feature type="compositionally biased region" description="Polar residues" evidence="1">
    <location>
        <begin position="88"/>
        <end position="100"/>
    </location>
</feature>
<feature type="region of interest" description="Disordered" evidence="1">
    <location>
        <begin position="279"/>
        <end position="322"/>
    </location>
</feature>
<feature type="compositionally biased region" description="Polar residues" evidence="1">
    <location>
        <begin position="117"/>
        <end position="132"/>
    </location>
</feature>
<feature type="compositionally biased region" description="Low complexity" evidence="1">
    <location>
        <begin position="279"/>
        <end position="290"/>
    </location>
</feature>
<feature type="compositionally biased region" description="Low complexity" evidence="1">
    <location>
        <begin position="63"/>
        <end position="75"/>
    </location>
</feature>
<reference evidence="2 3" key="1">
    <citation type="journal article" date="2021" name="Elife">
        <title>Chloroplast acquisition without the gene transfer in kleptoplastic sea slugs, Plakobranchus ocellatus.</title>
        <authorList>
            <person name="Maeda T."/>
            <person name="Takahashi S."/>
            <person name="Yoshida T."/>
            <person name="Shimamura S."/>
            <person name="Takaki Y."/>
            <person name="Nagai Y."/>
            <person name="Toyoda A."/>
            <person name="Suzuki Y."/>
            <person name="Arimoto A."/>
            <person name="Ishii H."/>
            <person name="Satoh N."/>
            <person name="Nishiyama T."/>
            <person name="Hasebe M."/>
            <person name="Maruyama T."/>
            <person name="Minagawa J."/>
            <person name="Obokata J."/>
            <person name="Shigenobu S."/>
        </authorList>
    </citation>
    <scope>NUCLEOTIDE SEQUENCE [LARGE SCALE GENOMIC DNA]</scope>
</reference>
<evidence type="ECO:0000256" key="1">
    <source>
        <dbReference type="SAM" id="MobiDB-lite"/>
    </source>
</evidence>
<sequence>MLDPIRGAPWRADEKMDLDLLLTQIDAVHIRPGYSRSNSSSSSTAACTTTTTTTVIGGPNDAVSSSSIVTTTSRSILRRSSDTTTTDNNGSARNSNTSDYDTLGSGSGGFKDGIGDVSSNNANDTLNPDQCQDNIVASSPIITLTASSSFSERRQQHQQQQKQQLQQRRHSNNDQHPRVQHLPPQPRPPPPKSLSISPGPFPVANTSPLSPYRNSISSNSSSGVSSVGGGGSSSGVAAGVGYFPNETKVSKTVRHSIQYGLSSTLPHLQHRALLNQQQQNLSQQKLLQHQVGVHTSNDRSSSSSSSGRSSSIGSSSGGGGGSRQGHIIGFNSLCSYCPRPVVSTPIQRCHSQHHLPNLYRSSQQHAHKPPLSPGHLQPPLLATQYAAPVMHFMQPSPGSRGVRRMSLPPACPPCAMVWV</sequence>
<keyword evidence="3" id="KW-1185">Reference proteome</keyword>
<evidence type="ECO:0000313" key="2">
    <source>
        <dbReference type="EMBL" id="GFR84767.1"/>
    </source>
</evidence>
<protein>
    <submittedName>
        <fullName evidence="2">Uncharacterized protein</fullName>
    </submittedName>
</protein>
<organism evidence="2 3">
    <name type="scientific">Elysia marginata</name>
    <dbReference type="NCBI Taxonomy" id="1093978"/>
    <lineage>
        <taxon>Eukaryota</taxon>
        <taxon>Metazoa</taxon>
        <taxon>Spiralia</taxon>
        <taxon>Lophotrochozoa</taxon>
        <taxon>Mollusca</taxon>
        <taxon>Gastropoda</taxon>
        <taxon>Heterobranchia</taxon>
        <taxon>Euthyneura</taxon>
        <taxon>Panpulmonata</taxon>
        <taxon>Sacoglossa</taxon>
        <taxon>Placobranchoidea</taxon>
        <taxon>Plakobranchidae</taxon>
        <taxon>Elysia</taxon>
    </lineage>
</organism>
<evidence type="ECO:0000313" key="3">
    <source>
        <dbReference type="Proteomes" id="UP000762676"/>
    </source>
</evidence>
<feature type="region of interest" description="Disordered" evidence="1">
    <location>
        <begin position="57"/>
        <end position="132"/>
    </location>
</feature>
<feature type="compositionally biased region" description="Low complexity" evidence="1">
    <location>
        <begin position="214"/>
        <end position="225"/>
    </location>
</feature>
<dbReference type="EMBL" id="BMAT01008425">
    <property type="protein sequence ID" value="GFR84767.1"/>
    <property type="molecule type" value="Genomic_DNA"/>
</dbReference>
<feature type="compositionally biased region" description="Low complexity" evidence="1">
    <location>
        <begin position="299"/>
        <end position="314"/>
    </location>
</feature>
<feature type="compositionally biased region" description="Polar residues" evidence="1">
    <location>
        <begin position="204"/>
        <end position="213"/>
    </location>
</feature>
<dbReference type="AlphaFoldDB" id="A0AAV4GH69"/>
<feature type="compositionally biased region" description="Low complexity" evidence="1">
    <location>
        <begin position="157"/>
        <end position="166"/>
    </location>
</feature>
<accession>A0AAV4GH69</accession>
<feature type="region of interest" description="Disordered" evidence="1">
    <location>
        <begin position="148"/>
        <end position="232"/>
    </location>
</feature>